<dbReference type="InterPro" id="IPR015813">
    <property type="entry name" value="Pyrv/PenolPyrv_kinase-like_dom"/>
</dbReference>
<dbReference type="SUPFAM" id="SSF51621">
    <property type="entry name" value="Phosphoenolpyruvate/pyruvate domain"/>
    <property type="match status" value="1"/>
</dbReference>
<dbReference type="InterPro" id="IPR016161">
    <property type="entry name" value="Ald_DH/histidinol_DH"/>
</dbReference>
<dbReference type="GO" id="GO:0071555">
    <property type="term" value="P:cell wall organization"/>
    <property type="evidence" value="ECO:0007669"/>
    <property type="project" value="UniProtKB-KW"/>
</dbReference>
<dbReference type="SUPFAM" id="SSF53720">
    <property type="entry name" value="ALDH-like"/>
    <property type="match status" value="1"/>
</dbReference>
<dbReference type="Pfam" id="PF00171">
    <property type="entry name" value="Aldedh"/>
    <property type="match status" value="1"/>
</dbReference>
<keyword evidence="6 8" id="KW-0326">Glycosidase</keyword>
<dbReference type="Gene3D" id="2.160.20.10">
    <property type="entry name" value="Single-stranded right-handed beta-helix, Pectin lyase-like"/>
    <property type="match status" value="1"/>
</dbReference>
<keyword evidence="10" id="KW-0472">Membrane</keyword>
<keyword evidence="13" id="KW-1185">Reference proteome</keyword>
<dbReference type="Proteomes" id="UP000245207">
    <property type="component" value="Unassembled WGS sequence"/>
</dbReference>
<name>A0A2U1N5U5_ARTAN</name>
<dbReference type="InterPro" id="IPR016162">
    <property type="entry name" value="Ald_DH_N"/>
</dbReference>
<dbReference type="SUPFAM" id="SSF51126">
    <property type="entry name" value="Pectin lyase-like"/>
    <property type="match status" value="1"/>
</dbReference>
<dbReference type="GO" id="GO:0005975">
    <property type="term" value="P:carbohydrate metabolic process"/>
    <property type="evidence" value="ECO:0007669"/>
    <property type="project" value="InterPro"/>
</dbReference>
<comment type="similarity">
    <text evidence="2 8">Belongs to the glycosyl hydrolase 28 family.</text>
</comment>
<evidence type="ECO:0000259" key="11">
    <source>
        <dbReference type="Pfam" id="PF00171"/>
    </source>
</evidence>
<evidence type="ECO:0000256" key="10">
    <source>
        <dbReference type="SAM" id="Phobius"/>
    </source>
</evidence>
<keyword evidence="10" id="KW-0812">Transmembrane</keyword>
<dbReference type="Pfam" id="PF00295">
    <property type="entry name" value="Glyco_hydro_28"/>
    <property type="match status" value="1"/>
</dbReference>
<dbReference type="InterPro" id="IPR012334">
    <property type="entry name" value="Pectin_lyas_fold"/>
</dbReference>
<evidence type="ECO:0000313" key="12">
    <source>
        <dbReference type="EMBL" id="PWA68882.1"/>
    </source>
</evidence>
<dbReference type="PANTHER" id="PTHR31375">
    <property type="match status" value="1"/>
</dbReference>
<feature type="domain" description="Aldehyde dehydrogenase" evidence="11">
    <location>
        <begin position="337"/>
        <end position="396"/>
    </location>
</feature>
<accession>A0A2U1N5U5</accession>
<dbReference type="InterPro" id="IPR015590">
    <property type="entry name" value="Aldehyde_DH_dom"/>
</dbReference>
<feature type="compositionally biased region" description="Polar residues" evidence="9">
    <location>
        <begin position="172"/>
        <end position="188"/>
    </location>
</feature>
<keyword evidence="3" id="KW-0134">Cell wall</keyword>
<evidence type="ECO:0000256" key="8">
    <source>
        <dbReference type="RuleBase" id="RU361169"/>
    </source>
</evidence>
<keyword evidence="5 8" id="KW-0378">Hydrolase</keyword>
<keyword evidence="4" id="KW-0964">Secreted</keyword>
<evidence type="ECO:0000256" key="5">
    <source>
        <dbReference type="ARBA" id="ARBA00022801"/>
    </source>
</evidence>
<comment type="subcellular location">
    <subcellularLocation>
        <location evidence="1">Secreted</location>
        <location evidence="1">Cell wall</location>
    </subcellularLocation>
</comment>
<dbReference type="InterPro" id="IPR000743">
    <property type="entry name" value="Glyco_hydro_28"/>
</dbReference>
<dbReference type="AlphaFoldDB" id="A0A2U1N5U5"/>
<organism evidence="12 13">
    <name type="scientific">Artemisia annua</name>
    <name type="common">Sweet wormwood</name>
    <dbReference type="NCBI Taxonomy" id="35608"/>
    <lineage>
        <taxon>Eukaryota</taxon>
        <taxon>Viridiplantae</taxon>
        <taxon>Streptophyta</taxon>
        <taxon>Embryophyta</taxon>
        <taxon>Tracheophyta</taxon>
        <taxon>Spermatophyta</taxon>
        <taxon>Magnoliopsida</taxon>
        <taxon>eudicotyledons</taxon>
        <taxon>Gunneridae</taxon>
        <taxon>Pentapetalae</taxon>
        <taxon>asterids</taxon>
        <taxon>campanulids</taxon>
        <taxon>Asterales</taxon>
        <taxon>Asteraceae</taxon>
        <taxon>Asteroideae</taxon>
        <taxon>Anthemideae</taxon>
        <taxon>Artemisiinae</taxon>
        <taxon>Artemisia</taxon>
    </lineage>
</organism>
<evidence type="ECO:0000256" key="3">
    <source>
        <dbReference type="ARBA" id="ARBA00022512"/>
    </source>
</evidence>
<keyword evidence="10" id="KW-1133">Transmembrane helix</keyword>
<evidence type="ECO:0000256" key="9">
    <source>
        <dbReference type="SAM" id="MobiDB-lite"/>
    </source>
</evidence>
<evidence type="ECO:0000256" key="7">
    <source>
        <dbReference type="ARBA" id="ARBA00023316"/>
    </source>
</evidence>
<feature type="transmembrane region" description="Helical" evidence="10">
    <location>
        <begin position="29"/>
        <end position="49"/>
    </location>
</feature>
<keyword evidence="7" id="KW-0961">Cell wall biogenesis/degradation</keyword>
<dbReference type="GO" id="GO:0004650">
    <property type="term" value="F:polygalacturonase activity"/>
    <property type="evidence" value="ECO:0007669"/>
    <property type="project" value="InterPro"/>
</dbReference>
<evidence type="ECO:0000313" key="13">
    <source>
        <dbReference type="Proteomes" id="UP000245207"/>
    </source>
</evidence>
<dbReference type="GO" id="GO:0016491">
    <property type="term" value="F:oxidoreductase activity"/>
    <property type="evidence" value="ECO:0007669"/>
    <property type="project" value="InterPro"/>
</dbReference>
<gene>
    <name evidence="12" type="ORF">CTI12_AA308820</name>
</gene>
<comment type="caution">
    <text evidence="12">The sequence shown here is derived from an EMBL/GenBank/DDBJ whole genome shotgun (WGS) entry which is preliminary data.</text>
</comment>
<sequence length="650" mass="72685">MYDKFDTTYQATIGIDFFSKTMYLEDRTVCLQLWLIIFVLGYVCFILGVTHCIETSNKAVILKVHKAYVPICMELVGMRSMEKSLEKLDEVRQKKISEMIGVSGSGTPTVTGSDNVKPLMKQIDENGYLCFEKIWIGTSIWYTLWGAEATIKMDSEAYDKVQANIAKARDNPPTQNTEYRQSQSNEQNLVEPLPKWPTHHRRPISPTQLFTDMNLVCHNNHWSSDGVTIFASIVSSCSSHHQGPKKIQDCLAQLYAKDITLDDKQDEALHRENELRRTPPTPQDEMRAGMKQSGRVLLNSYDVGINERVPYNAPLIRFSSWIFIDVLSGKLPNKNTCVTHFNLPILKSLTDGPATTCGCTMTIESSELTPLTALAAVELAFQSGIPPGFLNVVMRDATGVFNSGKKSGIEPDPDIDAFMKGSVPSQETTLTTDYIIKISHFFSLNEGAYLPNEPGDDCISVVSNSSKVIGTRIACGSGYGIRLYKFMNSVSLYLVALEAWESQALQIKCMMIKTWQGGSGFDRNVKYENVSHPIIIDQYYCDSSKACPNDVCITQQPLLVCHFWGIWYCVSKSIAQKAAVGSLGMRYAGAYVQAGRVYFHRVVASLGRAASSAEVCSEVYKKYVLWSEDRPLENKELNASHHWCMVYIVA</sequence>
<dbReference type="Gene3D" id="3.40.605.10">
    <property type="entry name" value="Aldehyde Dehydrogenase, Chain A, domain 1"/>
    <property type="match status" value="1"/>
</dbReference>
<reference evidence="12 13" key="1">
    <citation type="journal article" date="2018" name="Mol. Plant">
        <title>The genome of Artemisia annua provides insight into the evolution of Asteraceae family and artemisinin biosynthesis.</title>
        <authorList>
            <person name="Shen Q."/>
            <person name="Zhang L."/>
            <person name="Liao Z."/>
            <person name="Wang S."/>
            <person name="Yan T."/>
            <person name="Shi P."/>
            <person name="Liu M."/>
            <person name="Fu X."/>
            <person name="Pan Q."/>
            <person name="Wang Y."/>
            <person name="Lv Z."/>
            <person name="Lu X."/>
            <person name="Zhang F."/>
            <person name="Jiang W."/>
            <person name="Ma Y."/>
            <person name="Chen M."/>
            <person name="Hao X."/>
            <person name="Li L."/>
            <person name="Tang Y."/>
            <person name="Lv G."/>
            <person name="Zhou Y."/>
            <person name="Sun X."/>
            <person name="Brodelius P.E."/>
            <person name="Rose J.K.C."/>
            <person name="Tang K."/>
        </authorList>
    </citation>
    <scope>NUCLEOTIDE SEQUENCE [LARGE SCALE GENOMIC DNA]</scope>
    <source>
        <strain evidence="13">cv. Huhao1</strain>
        <tissue evidence="12">Leaf</tissue>
    </source>
</reference>
<dbReference type="OrthoDB" id="187139at2759"/>
<proteinExistence type="inferred from homology"/>
<dbReference type="EMBL" id="PKPP01003548">
    <property type="protein sequence ID" value="PWA68882.1"/>
    <property type="molecule type" value="Genomic_DNA"/>
</dbReference>
<evidence type="ECO:0000256" key="4">
    <source>
        <dbReference type="ARBA" id="ARBA00022525"/>
    </source>
</evidence>
<feature type="region of interest" description="Disordered" evidence="9">
    <location>
        <begin position="167"/>
        <end position="198"/>
    </location>
</feature>
<keyword evidence="12" id="KW-0670">Pyruvate</keyword>
<dbReference type="InterPro" id="IPR011050">
    <property type="entry name" value="Pectin_lyase_fold/virulence"/>
</dbReference>
<evidence type="ECO:0000256" key="6">
    <source>
        <dbReference type="ARBA" id="ARBA00023295"/>
    </source>
</evidence>
<evidence type="ECO:0000256" key="2">
    <source>
        <dbReference type="ARBA" id="ARBA00008834"/>
    </source>
</evidence>
<evidence type="ECO:0000256" key="1">
    <source>
        <dbReference type="ARBA" id="ARBA00004191"/>
    </source>
</evidence>
<protein>
    <submittedName>
        <fullName evidence="12">Phosphoenolpyruvate carboxylase</fullName>
    </submittedName>
</protein>